<feature type="region of interest" description="Disordered" evidence="1">
    <location>
        <begin position="168"/>
        <end position="207"/>
    </location>
</feature>
<proteinExistence type="predicted"/>
<gene>
    <name evidence="3" type="ORF">EII34_15680</name>
</gene>
<evidence type="ECO:0000313" key="3">
    <source>
        <dbReference type="EMBL" id="RRD02629.1"/>
    </source>
</evidence>
<feature type="domain" description="Winged helix-turn helix" evidence="2">
    <location>
        <begin position="90"/>
        <end position="132"/>
    </location>
</feature>
<evidence type="ECO:0000259" key="2">
    <source>
        <dbReference type="Pfam" id="PF13592"/>
    </source>
</evidence>
<dbReference type="AlphaFoldDB" id="A0A3P1SZT6"/>
<dbReference type="Pfam" id="PF13592">
    <property type="entry name" value="HTH_33"/>
    <property type="match status" value="1"/>
</dbReference>
<evidence type="ECO:0000313" key="4">
    <source>
        <dbReference type="Proteomes" id="UP000280819"/>
    </source>
</evidence>
<organism evidence="3 4">
    <name type="scientific">Arachnia propionica</name>
    <dbReference type="NCBI Taxonomy" id="1750"/>
    <lineage>
        <taxon>Bacteria</taxon>
        <taxon>Bacillati</taxon>
        <taxon>Actinomycetota</taxon>
        <taxon>Actinomycetes</taxon>
        <taxon>Propionibacteriales</taxon>
        <taxon>Propionibacteriaceae</taxon>
        <taxon>Arachnia</taxon>
    </lineage>
</organism>
<evidence type="ECO:0000256" key="1">
    <source>
        <dbReference type="SAM" id="MobiDB-lite"/>
    </source>
</evidence>
<dbReference type="EMBL" id="RQZG01000041">
    <property type="protein sequence ID" value="RRD02629.1"/>
    <property type="molecule type" value="Genomic_DNA"/>
</dbReference>
<comment type="caution">
    <text evidence="3">The sequence shown here is derived from an EMBL/GenBank/DDBJ whole genome shotgun (WGS) entry which is preliminary data.</text>
</comment>
<name>A0A3P1SZT6_9ACTN</name>
<dbReference type="InterPro" id="IPR025959">
    <property type="entry name" value="Winged_HTH_dom"/>
</dbReference>
<reference evidence="3 4" key="1">
    <citation type="submission" date="2018-11" db="EMBL/GenBank/DDBJ databases">
        <title>Genomes From Bacteria Associated with the Canine Oral Cavity: a Test Case for Automated Genome-Based Taxonomic Assignment.</title>
        <authorList>
            <person name="Coil D.A."/>
            <person name="Jospin G."/>
            <person name="Darling A.E."/>
            <person name="Wallis C."/>
            <person name="Davis I.J."/>
            <person name="Harris S."/>
            <person name="Eisen J.A."/>
            <person name="Holcombe L.J."/>
            <person name="O'Flynn C."/>
        </authorList>
    </citation>
    <scope>NUCLEOTIDE SEQUENCE [LARGE SCALE GENOMIC DNA]</scope>
    <source>
        <strain evidence="3 4">OH887_COT-365</strain>
    </source>
</reference>
<protein>
    <recommendedName>
        <fullName evidence="2">Winged helix-turn helix domain-containing protein</fullName>
    </recommendedName>
</protein>
<dbReference type="Proteomes" id="UP000280819">
    <property type="component" value="Unassembled WGS sequence"/>
</dbReference>
<sequence length="207" mass="22859">MNGVHPSMRMRAMGLLMLHVGIPAEQVAMVVGRSVRTMQCWVGEWRATRMASLYTGHIGNRNAAELTGEQHDEVVRVLQTPPTDPEGVPVGFWSLPRLKNHIAAAFEVTFCSDSSYQLLLHHAGLSFKKPATQDQRRPSEGVVVSRMDQIRTQVGHALEEGHLVFAGGADRTRGTHPQGLVPHRGHHGPRGRPDTSVPVLHRVPRPH</sequence>
<accession>A0A3P1SZT6</accession>